<dbReference type="SMART" id="SM00028">
    <property type="entry name" value="TPR"/>
    <property type="match status" value="3"/>
</dbReference>
<keyword evidence="3" id="KW-1185">Reference proteome</keyword>
<dbReference type="Pfam" id="PF13181">
    <property type="entry name" value="TPR_8"/>
    <property type="match status" value="1"/>
</dbReference>
<dbReference type="PROSITE" id="PS50005">
    <property type="entry name" value="TPR"/>
    <property type="match status" value="1"/>
</dbReference>
<dbReference type="EMBL" id="FOFN01000003">
    <property type="protein sequence ID" value="SEQ80744.1"/>
    <property type="molecule type" value="Genomic_DNA"/>
</dbReference>
<feature type="repeat" description="TPR" evidence="1">
    <location>
        <begin position="215"/>
        <end position="248"/>
    </location>
</feature>
<protein>
    <submittedName>
        <fullName evidence="2">Tetratricopeptide repeat-containing protein</fullName>
    </submittedName>
</protein>
<dbReference type="InterPro" id="IPR011990">
    <property type="entry name" value="TPR-like_helical_dom_sf"/>
</dbReference>
<dbReference type="SUPFAM" id="SSF81901">
    <property type="entry name" value="HCP-like"/>
    <property type="match status" value="1"/>
</dbReference>
<keyword evidence="1" id="KW-0802">TPR repeat</keyword>
<evidence type="ECO:0000313" key="2">
    <source>
        <dbReference type="EMBL" id="SEQ80744.1"/>
    </source>
</evidence>
<proteinExistence type="predicted"/>
<dbReference type="SUPFAM" id="SSF48452">
    <property type="entry name" value="TPR-like"/>
    <property type="match status" value="1"/>
</dbReference>
<reference evidence="2 3" key="1">
    <citation type="submission" date="2016-10" db="EMBL/GenBank/DDBJ databases">
        <authorList>
            <person name="de Groot N.N."/>
        </authorList>
    </citation>
    <scope>NUCLEOTIDE SEQUENCE [LARGE SCALE GENOMIC DNA]</scope>
    <source>
        <strain evidence="2 3">DSM 21035</strain>
    </source>
</reference>
<dbReference type="RefSeq" id="WP_092579779.1">
    <property type="nucleotide sequence ID" value="NZ_FOFN01000003.1"/>
</dbReference>
<evidence type="ECO:0000256" key="1">
    <source>
        <dbReference type="PROSITE-ProRule" id="PRU00339"/>
    </source>
</evidence>
<dbReference type="OrthoDB" id="1399920at2"/>
<dbReference type="AlphaFoldDB" id="A0A1H9J1L6"/>
<dbReference type="PROSITE" id="PS51257">
    <property type="entry name" value="PROKAR_LIPOPROTEIN"/>
    <property type="match status" value="1"/>
</dbReference>
<gene>
    <name evidence="2" type="ORF">SAMN05421824_2365</name>
</gene>
<accession>A0A1H9J1L6</accession>
<organism evidence="2 3">
    <name type="scientific">Hyunsoonleella jejuensis</name>
    <dbReference type="NCBI Taxonomy" id="419940"/>
    <lineage>
        <taxon>Bacteria</taxon>
        <taxon>Pseudomonadati</taxon>
        <taxon>Bacteroidota</taxon>
        <taxon>Flavobacteriia</taxon>
        <taxon>Flavobacteriales</taxon>
        <taxon>Flavobacteriaceae</taxon>
    </lineage>
</organism>
<dbReference type="Proteomes" id="UP000198999">
    <property type="component" value="Unassembled WGS sequence"/>
</dbReference>
<name>A0A1H9J1L6_9FLAO</name>
<sequence length="432" mass="49752">MKPLKLICFTAILFVLGCKTQTNTPEIITNTKDYSAYLQVEQDEILDAAQQDYIFWEKKLEKEPNQFPYLVKAAASQSLLFNKTGKIEYLISAEKNLIQANEATNYGSSSYLRALARNYISQHKFKEALNLLEKAEVIGERLKSSQKMLFDVHLELGNINKAKTYLTKIENFKDFDFLIRLSKWSDHNGDLDNAILYLEKATEMVKATKNKVLMQWAYTNLADYYGHAGQIKKSYEHYLQALEIDSNNAYAKKGIAWIIYSHEKNADEALRILNAISMSYSAPDYHLLKAEIAQFKGDDLYKEKEIELYKKAVENTLYGEMYNKYNVLLFAENKAETAKALRIANEEISNRPTAQSYDLLAWTYYNHGDIKDALEVIENHVAGKTFEPEVLYHMAEIYKANGKMKDAKKLKKELLQSSFELGPLMTENIRSI</sequence>
<evidence type="ECO:0000313" key="3">
    <source>
        <dbReference type="Proteomes" id="UP000198999"/>
    </source>
</evidence>
<dbReference type="Gene3D" id="1.25.40.10">
    <property type="entry name" value="Tetratricopeptide repeat domain"/>
    <property type="match status" value="3"/>
</dbReference>
<dbReference type="STRING" id="419940.SAMN05421824_2365"/>
<dbReference type="InterPro" id="IPR019734">
    <property type="entry name" value="TPR_rpt"/>
</dbReference>